<dbReference type="GO" id="GO:0005524">
    <property type="term" value="F:ATP binding"/>
    <property type="evidence" value="ECO:0007669"/>
    <property type="project" value="UniProtKB-KW"/>
</dbReference>
<accession>A0A1T4MWM4</accession>
<dbReference type="Pfam" id="PF00672">
    <property type="entry name" value="HAMP"/>
    <property type="match status" value="1"/>
</dbReference>
<keyword evidence="18" id="KW-1185">Reference proteome</keyword>
<name>A0A1T4MWM4_9FIRM</name>
<dbReference type="InterPro" id="IPR050398">
    <property type="entry name" value="HssS/ArlS-like"/>
</dbReference>
<keyword evidence="5" id="KW-0597">Phosphoprotein</keyword>
<dbReference type="GO" id="GO:0005886">
    <property type="term" value="C:plasma membrane"/>
    <property type="evidence" value="ECO:0007669"/>
    <property type="project" value="UniProtKB-SubCell"/>
</dbReference>
<dbReference type="STRING" id="290054.SAMN02745114_01396"/>
<comment type="subcellular location">
    <subcellularLocation>
        <location evidence="2">Cell membrane</location>
        <topology evidence="2">Multi-pass membrane protein</topology>
    </subcellularLocation>
</comment>
<protein>
    <recommendedName>
        <fullName evidence="3">histidine kinase</fullName>
        <ecNumber evidence="3">2.7.13.3</ecNumber>
    </recommendedName>
</protein>
<feature type="domain" description="HAMP" evidence="16">
    <location>
        <begin position="209"/>
        <end position="261"/>
    </location>
</feature>
<evidence type="ECO:0000313" key="17">
    <source>
        <dbReference type="EMBL" id="SJZ71048.1"/>
    </source>
</evidence>
<evidence type="ECO:0000256" key="11">
    <source>
        <dbReference type="ARBA" id="ARBA00022989"/>
    </source>
</evidence>
<dbReference type="RefSeq" id="WP_078768859.1">
    <property type="nucleotide sequence ID" value="NZ_FUWW01000016.1"/>
</dbReference>
<dbReference type="FunFam" id="1.10.287.130:FF:000001">
    <property type="entry name" value="Two-component sensor histidine kinase"/>
    <property type="match status" value="1"/>
</dbReference>
<evidence type="ECO:0000256" key="9">
    <source>
        <dbReference type="ARBA" id="ARBA00022777"/>
    </source>
</evidence>
<evidence type="ECO:0000256" key="3">
    <source>
        <dbReference type="ARBA" id="ARBA00012438"/>
    </source>
</evidence>
<feature type="domain" description="Histidine kinase" evidence="15">
    <location>
        <begin position="276"/>
        <end position="498"/>
    </location>
</feature>
<evidence type="ECO:0000256" key="4">
    <source>
        <dbReference type="ARBA" id="ARBA00022475"/>
    </source>
</evidence>
<sequence>MNKFKNLKITTRISIATLASIATSVIMIIAVILIFRSLLPDIYGISRVDSNKYSTINQLQWAQTINSINRELADNDTDDKIKSDLDGITKSISELGSEIYIAKDGKKYFANTEKADVDAHANAIMDTDGKRNMYYFGKDGLIIKSHLKTENNHFTIKIVNTNFSVDDASQRSSLEDFKAIFTGRSGFMVLMALLIIIVSNLIMSVITSKTITAPIKKLSDGANEIAGGNLNHHIEYDSTNEIGTTVKSINDMTDKLKASIEVQTEMARSRKEMTAGIAHDLRTPLTSIKGYVEGLRDGIANTPEKQEKYLQTIYSSALDMEKLLDELLTLSRLESGSTQLETIKIDINDYILEYLTEKQRNVDASRITLTYAGPNIKQKAYVMLDPNRFSRVLNNIISNSLKYSSSARKLIVSISLEIYDKSIIIAVSDNGIGITDENLKHIFETFYRADQARTRVRDGSGLGLAVCKEIVELHNGHIWATSKEGSGTTIMISLNREA</sequence>
<dbReference type="PROSITE" id="PS50885">
    <property type="entry name" value="HAMP"/>
    <property type="match status" value="1"/>
</dbReference>
<dbReference type="Proteomes" id="UP000190657">
    <property type="component" value="Unassembled WGS sequence"/>
</dbReference>
<dbReference type="CDD" id="cd00075">
    <property type="entry name" value="HATPase"/>
    <property type="match status" value="1"/>
</dbReference>
<evidence type="ECO:0000256" key="12">
    <source>
        <dbReference type="ARBA" id="ARBA00023012"/>
    </source>
</evidence>
<dbReference type="EMBL" id="FUWW01000016">
    <property type="protein sequence ID" value="SJZ71048.1"/>
    <property type="molecule type" value="Genomic_DNA"/>
</dbReference>
<gene>
    <name evidence="17" type="ORF">SAMN02745114_01396</name>
</gene>
<evidence type="ECO:0000256" key="13">
    <source>
        <dbReference type="ARBA" id="ARBA00023136"/>
    </source>
</evidence>
<keyword evidence="4" id="KW-1003">Cell membrane</keyword>
<dbReference type="InterPro" id="IPR004358">
    <property type="entry name" value="Sig_transdc_His_kin-like_C"/>
</dbReference>
<dbReference type="CDD" id="cd00082">
    <property type="entry name" value="HisKA"/>
    <property type="match status" value="1"/>
</dbReference>
<dbReference type="SUPFAM" id="SSF55874">
    <property type="entry name" value="ATPase domain of HSP90 chaperone/DNA topoisomerase II/histidine kinase"/>
    <property type="match status" value="1"/>
</dbReference>
<dbReference type="InterPro" id="IPR036890">
    <property type="entry name" value="HATPase_C_sf"/>
</dbReference>
<dbReference type="PANTHER" id="PTHR45528:SF1">
    <property type="entry name" value="SENSOR HISTIDINE KINASE CPXA"/>
    <property type="match status" value="1"/>
</dbReference>
<dbReference type="Pfam" id="PF00512">
    <property type="entry name" value="HisKA"/>
    <property type="match status" value="1"/>
</dbReference>
<dbReference type="PANTHER" id="PTHR45528">
    <property type="entry name" value="SENSOR HISTIDINE KINASE CPXA"/>
    <property type="match status" value="1"/>
</dbReference>
<feature type="transmembrane region" description="Helical" evidence="14">
    <location>
        <begin position="12"/>
        <end position="35"/>
    </location>
</feature>
<keyword evidence="7 14" id="KW-0812">Transmembrane</keyword>
<dbReference type="OrthoDB" id="9813151at2"/>
<dbReference type="GO" id="GO:0000155">
    <property type="term" value="F:phosphorelay sensor kinase activity"/>
    <property type="evidence" value="ECO:0007669"/>
    <property type="project" value="InterPro"/>
</dbReference>
<dbReference type="Gene3D" id="6.10.340.10">
    <property type="match status" value="1"/>
</dbReference>
<dbReference type="SMART" id="SM00304">
    <property type="entry name" value="HAMP"/>
    <property type="match status" value="1"/>
</dbReference>
<dbReference type="SUPFAM" id="SSF158472">
    <property type="entry name" value="HAMP domain-like"/>
    <property type="match status" value="1"/>
</dbReference>
<organism evidence="17 18">
    <name type="scientific">Eubacterium coprostanoligenes</name>
    <dbReference type="NCBI Taxonomy" id="290054"/>
    <lineage>
        <taxon>Bacteria</taxon>
        <taxon>Bacillati</taxon>
        <taxon>Bacillota</taxon>
        <taxon>Clostridia</taxon>
        <taxon>Eubacteriales</taxon>
        <taxon>Eubacteriaceae</taxon>
        <taxon>Eubacterium</taxon>
    </lineage>
</organism>
<dbReference type="SMART" id="SM00387">
    <property type="entry name" value="HATPase_c"/>
    <property type="match status" value="1"/>
</dbReference>
<dbReference type="SMART" id="SM00388">
    <property type="entry name" value="HisKA"/>
    <property type="match status" value="1"/>
</dbReference>
<keyword evidence="12" id="KW-0902">Two-component regulatory system</keyword>
<dbReference type="SUPFAM" id="SSF47384">
    <property type="entry name" value="Homodimeric domain of signal transducing histidine kinase"/>
    <property type="match status" value="1"/>
</dbReference>
<dbReference type="Pfam" id="PF02518">
    <property type="entry name" value="HATPase_c"/>
    <property type="match status" value="1"/>
</dbReference>
<dbReference type="InterPro" id="IPR003594">
    <property type="entry name" value="HATPase_dom"/>
</dbReference>
<dbReference type="PRINTS" id="PR00344">
    <property type="entry name" value="BCTRLSENSOR"/>
</dbReference>
<evidence type="ECO:0000256" key="1">
    <source>
        <dbReference type="ARBA" id="ARBA00000085"/>
    </source>
</evidence>
<dbReference type="FunFam" id="3.30.565.10:FF:000006">
    <property type="entry name" value="Sensor histidine kinase WalK"/>
    <property type="match status" value="1"/>
</dbReference>
<dbReference type="InterPro" id="IPR036097">
    <property type="entry name" value="HisK_dim/P_sf"/>
</dbReference>
<evidence type="ECO:0000256" key="5">
    <source>
        <dbReference type="ARBA" id="ARBA00022553"/>
    </source>
</evidence>
<keyword evidence="9 17" id="KW-0418">Kinase</keyword>
<evidence type="ECO:0000256" key="8">
    <source>
        <dbReference type="ARBA" id="ARBA00022741"/>
    </source>
</evidence>
<reference evidence="17 18" key="1">
    <citation type="submission" date="2017-02" db="EMBL/GenBank/DDBJ databases">
        <authorList>
            <person name="Peterson S.W."/>
        </authorList>
    </citation>
    <scope>NUCLEOTIDE SEQUENCE [LARGE SCALE GENOMIC DNA]</scope>
    <source>
        <strain evidence="17 18">ATCC 51222</strain>
    </source>
</reference>
<evidence type="ECO:0000313" key="18">
    <source>
        <dbReference type="Proteomes" id="UP000190657"/>
    </source>
</evidence>
<comment type="catalytic activity">
    <reaction evidence="1">
        <text>ATP + protein L-histidine = ADP + protein N-phospho-L-histidine.</text>
        <dbReference type="EC" id="2.7.13.3"/>
    </reaction>
</comment>
<keyword evidence="8" id="KW-0547">Nucleotide-binding</keyword>
<proteinExistence type="predicted"/>
<evidence type="ECO:0000259" key="16">
    <source>
        <dbReference type="PROSITE" id="PS50885"/>
    </source>
</evidence>
<dbReference type="PROSITE" id="PS50109">
    <property type="entry name" value="HIS_KIN"/>
    <property type="match status" value="1"/>
</dbReference>
<evidence type="ECO:0000256" key="7">
    <source>
        <dbReference type="ARBA" id="ARBA00022692"/>
    </source>
</evidence>
<keyword evidence="6" id="KW-0808">Transferase</keyword>
<evidence type="ECO:0000256" key="14">
    <source>
        <dbReference type="SAM" id="Phobius"/>
    </source>
</evidence>
<dbReference type="InterPro" id="IPR003661">
    <property type="entry name" value="HisK_dim/P_dom"/>
</dbReference>
<dbReference type="EC" id="2.7.13.3" evidence="3"/>
<evidence type="ECO:0000259" key="15">
    <source>
        <dbReference type="PROSITE" id="PS50109"/>
    </source>
</evidence>
<dbReference type="Gene3D" id="3.30.565.10">
    <property type="entry name" value="Histidine kinase-like ATPase, C-terminal domain"/>
    <property type="match status" value="1"/>
</dbReference>
<dbReference type="InterPro" id="IPR005467">
    <property type="entry name" value="His_kinase_dom"/>
</dbReference>
<dbReference type="CDD" id="cd06225">
    <property type="entry name" value="HAMP"/>
    <property type="match status" value="1"/>
</dbReference>
<dbReference type="InterPro" id="IPR003660">
    <property type="entry name" value="HAMP_dom"/>
</dbReference>
<dbReference type="AlphaFoldDB" id="A0A1T4MWM4"/>
<keyword evidence="11 14" id="KW-1133">Transmembrane helix</keyword>
<evidence type="ECO:0000256" key="2">
    <source>
        <dbReference type="ARBA" id="ARBA00004651"/>
    </source>
</evidence>
<keyword evidence="13 14" id="KW-0472">Membrane</keyword>
<evidence type="ECO:0000256" key="10">
    <source>
        <dbReference type="ARBA" id="ARBA00022840"/>
    </source>
</evidence>
<evidence type="ECO:0000256" key="6">
    <source>
        <dbReference type="ARBA" id="ARBA00022679"/>
    </source>
</evidence>
<feature type="transmembrane region" description="Helical" evidence="14">
    <location>
        <begin position="187"/>
        <end position="206"/>
    </location>
</feature>
<keyword evidence="10" id="KW-0067">ATP-binding</keyword>
<dbReference type="Gene3D" id="1.10.287.130">
    <property type="match status" value="1"/>
</dbReference>